<dbReference type="RefSeq" id="WP_151458913.1">
    <property type="nucleotide sequence ID" value="NZ_CBDRDJ010000002.1"/>
</dbReference>
<name>A0ABQ6VAD6_9MICO</name>
<accession>A0ABQ6VAD6</accession>
<dbReference type="Proteomes" id="UP000478836">
    <property type="component" value="Unassembled WGS sequence"/>
</dbReference>
<evidence type="ECO:0000313" key="2">
    <source>
        <dbReference type="Proteomes" id="UP000478836"/>
    </source>
</evidence>
<sequence length="70" mass="7774">MELDDPNLPASANKWLLATSDQVQALAMQWHADPESANISDIVDTMLAITESQARIIAALDLRIQDLEKR</sequence>
<keyword evidence="2" id="KW-1185">Reference proteome</keyword>
<dbReference type="EMBL" id="WAAO01000001">
    <property type="protein sequence ID" value="KAB1867355.1"/>
    <property type="molecule type" value="Genomic_DNA"/>
</dbReference>
<dbReference type="GeneID" id="77476012"/>
<evidence type="ECO:0000313" key="1">
    <source>
        <dbReference type="EMBL" id="KAB1867355.1"/>
    </source>
</evidence>
<reference evidence="2" key="1">
    <citation type="submission" date="2019-09" db="EMBL/GenBank/DDBJ databases">
        <title>Whole genome sequencing of Microbacterium maritypicum.</title>
        <authorList>
            <person name="Lenchi N."/>
        </authorList>
    </citation>
    <scope>NUCLEOTIDE SEQUENCE [LARGE SCALE GENOMIC DNA]</scope>
    <source>
        <strain evidence="2">G1</strain>
    </source>
</reference>
<proteinExistence type="predicted"/>
<comment type="caution">
    <text evidence="1">The sequence shown here is derived from an EMBL/GenBank/DDBJ whole genome shotgun (WGS) entry which is preliminary data.</text>
</comment>
<protein>
    <submittedName>
        <fullName evidence="1">Uncharacterized protein</fullName>
    </submittedName>
</protein>
<organism evidence="1 2">
    <name type="scientific">Microbacterium algeriense</name>
    <dbReference type="NCBI Taxonomy" id="2615184"/>
    <lineage>
        <taxon>Bacteria</taxon>
        <taxon>Bacillati</taxon>
        <taxon>Actinomycetota</taxon>
        <taxon>Actinomycetes</taxon>
        <taxon>Micrococcales</taxon>
        <taxon>Microbacteriaceae</taxon>
        <taxon>Microbacterium</taxon>
    </lineage>
</organism>
<gene>
    <name evidence="1" type="ORF">F6A08_06090</name>
</gene>